<dbReference type="Gene3D" id="3.40.50.1820">
    <property type="entry name" value="alpha/beta hydrolase"/>
    <property type="match status" value="1"/>
</dbReference>
<dbReference type="InterPro" id="IPR050565">
    <property type="entry name" value="LYPA1-2/EST-like"/>
</dbReference>
<protein>
    <submittedName>
        <fullName evidence="4">Alpha/beta hydrolase</fullName>
    </submittedName>
</protein>
<keyword evidence="2 4" id="KW-0378">Hydrolase</keyword>
<evidence type="ECO:0000259" key="3">
    <source>
        <dbReference type="Pfam" id="PF02230"/>
    </source>
</evidence>
<evidence type="ECO:0000256" key="2">
    <source>
        <dbReference type="ARBA" id="ARBA00022801"/>
    </source>
</evidence>
<dbReference type="AlphaFoldDB" id="A0A7C3VMJ0"/>
<dbReference type="EMBL" id="DSPX01000126">
    <property type="protein sequence ID" value="HGG01458.1"/>
    <property type="molecule type" value="Genomic_DNA"/>
</dbReference>
<dbReference type="PANTHER" id="PTHR10655:SF17">
    <property type="entry name" value="LYSOPHOSPHOLIPASE-LIKE PROTEIN 1"/>
    <property type="match status" value="1"/>
</dbReference>
<sequence length="209" mass="22506">MSLQAINIPPASGKSPQGLIVLLHGWGANLYDLASLAPELNLPDYHFLFPDAPFPHPHVPGGKMWYDLDSDNYEGLLESGQMLLDWLLSLEGITGVPLSRTILSGFSQGGAMTLDVGLRLPVAGLVSFSGYLHGEPEPTGGLPPVLMMHGTQDGVVPVGAARQARDILMDMGVPVTYHEFNIGHQIITEEIDLMREFVLDRLGGGEPES</sequence>
<comment type="caution">
    <text evidence="4">The sequence shown here is derived from an EMBL/GenBank/DDBJ whole genome shotgun (WGS) entry which is preliminary data.</text>
</comment>
<evidence type="ECO:0000256" key="1">
    <source>
        <dbReference type="ARBA" id="ARBA00006499"/>
    </source>
</evidence>
<dbReference type="Pfam" id="PF02230">
    <property type="entry name" value="Abhydrolase_2"/>
    <property type="match status" value="1"/>
</dbReference>
<comment type="similarity">
    <text evidence="1">Belongs to the AB hydrolase superfamily. AB hydrolase 2 family.</text>
</comment>
<proteinExistence type="inferred from homology"/>
<dbReference type="PANTHER" id="PTHR10655">
    <property type="entry name" value="LYSOPHOSPHOLIPASE-RELATED"/>
    <property type="match status" value="1"/>
</dbReference>
<reference evidence="4" key="1">
    <citation type="journal article" date="2020" name="mSystems">
        <title>Genome- and Community-Level Interaction Insights into Carbon Utilization and Element Cycling Functions of Hydrothermarchaeota in Hydrothermal Sediment.</title>
        <authorList>
            <person name="Zhou Z."/>
            <person name="Liu Y."/>
            <person name="Xu W."/>
            <person name="Pan J."/>
            <person name="Luo Z.H."/>
            <person name="Li M."/>
        </authorList>
    </citation>
    <scope>NUCLEOTIDE SEQUENCE [LARGE SCALE GENOMIC DNA]</scope>
    <source>
        <strain evidence="4">SpSt-374</strain>
    </source>
</reference>
<feature type="domain" description="Phospholipase/carboxylesterase/thioesterase" evidence="3">
    <location>
        <begin position="13"/>
        <end position="198"/>
    </location>
</feature>
<evidence type="ECO:0000313" key="4">
    <source>
        <dbReference type="EMBL" id="HGG01458.1"/>
    </source>
</evidence>
<organism evidence="4">
    <name type="scientific">Planktothricoides sp. SpSt-374</name>
    <dbReference type="NCBI Taxonomy" id="2282167"/>
    <lineage>
        <taxon>Bacteria</taxon>
        <taxon>Bacillati</taxon>
        <taxon>Cyanobacteriota</taxon>
        <taxon>Cyanophyceae</taxon>
        <taxon>Oscillatoriophycideae</taxon>
        <taxon>Oscillatoriales</taxon>
        <taxon>Oscillatoriaceae</taxon>
        <taxon>Planktothricoides</taxon>
    </lineage>
</organism>
<name>A0A7C3VMJ0_9CYAN</name>
<dbReference type="SUPFAM" id="SSF53474">
    <property type="entry name" value="alpha/beta-Hydrolases"/>
    <property type="match status" value="1"/>
</dbReference>
<accession>A0A7C3VMJ0</accession>
<dbReference type="InterPro" id="IPR003140">
    <property type="entry name" value="PLipase/COase/thioEstase"/>
</dbReference>
<dbReference type="InterPro" id="IPR029058">
    <property type="entry name" value="AB_hydrolase_fold"/>
</dbReference>
<dbReference type="GO" id="GO:0016787">
    <property type="term" value="F:hydrolase activity"/>
    <property type="evidence" value="ECO:0007669"/>
    <property type="project" value="UniProtKB-KW"/>
</dbReference>
<gene>
    <name evidence="4" type="ORF">ENR15_12620</name>
</gene>